<dbReference type="Gene3D" id="3.40.570.10">
    <property type="entry name" value="Extracellular Endonuclease, subunit A"/>
    <property type="match status" value="1"/>
</dbReference>
<dbReference type="NCBIfam" id="TIGR03696">
    <property type="entry name" value="Rhs_assc_core"/>
    <property type="match status" value="1"/>
</dbReference>
<dbReference type="GO" id="GO:0005975">
    <property type="term" value="P:carbohydrate metabolic process"/>
    <property type="evidence" value="ECO:0007669"/>
    <property type="project" value="UniProtKB-ARBA"/>
</dbReference>
<dbReference type="Proteomes" id="UP000184111">
    <property type="component" value="Unassembled WGS sequence"/>
</dbReference>
<dbReference type="InterPro" id="IPR022385">
    <property type="entry name" value="Rhs_assc_core"/>
</dbReference>
<feature type="region of interest" description="Disordered" evidence="1">
    <location>
        <begin position="2068"/>
        <end position="2099"/>
    </location>
</feature>
<feature type="compositionally biased region" description="Polar residues" evidence="1">
    <location>
        <begin position="2702"/>
        <end position="2724"/>
    </location>
</feature>
<dbReference type="NCBIfam" id="TIGR01643">
    <property type="entry name" value="YD_repeat_2x"/>
    <property type="match status" value="5"/>
</dbReference>
<feature type="region of interest" description="Disordered" evidence="1">
    <location>
        <begin position="1854"/>
        <end position="1874"/>
    </location>
</feature>
<proteinExistence type="predicted"/>
<protein>
    <submittedName>
        <fullName evidence="5">RHS repeat-associated core domain-containing protein</fullName>
    </submittedName>
</protein>
<evidence type="ECO:0000256" key="2">
    <source>
        <dbReference type="SAM" id="Phobius"/>
    </source>
</evidence>
<dbReference type="NCBIfam" id="NF033679">
    <property type="entry name" value="DNRLRE_dom"/>
    <property type="match status" value="2"/>
</dbReference>
<keyword evidence="2" id="KW-0812">Transmembrane</keyword>
<evidence type="ECO:0000313" key="5">
    <source>
        <dbReference type="EMBL" id="SHN37069.1"/>
    </source>
</evidence>
<feature type="domain" description="Golvesin/Xly CBD-like" evidence="4">
    <location>
        <begin position="479"/>
        <end position="613"/>
    </location>
</feature>
<name>A0A1M7QYU2_9ACTN</name>
<evidence type="ECO:0000259" key="3">
    <source>
        <dbReference type="Pfam" id="PF13930"/>
    </source>
</evidence>
<dbReference type="InterPro" id="IPR031325">
    <property type="entry name" value="RHS_repeat"/>
</dbReference>
<keyword evidence="6" id="KW-1185">Reference proteome</keyword>
<dbReference type="EMBL" id="FRBI01000049">
    <property type="protein sequence ID" value="SHN37069.1"/>
    <property type="molecule type" value="Genomic_DNA"/>
</dbReference>
<reference evidence="5 6" key="1">
    <citation type="submission" date="2016-11" db="EMBL/GenBank/DDBJ databases">
        <authorList>
            <person name="Jaros S."/>
            <person name="Januszkiewicz K."/>
            <person name="Wedrychowicz H."/>
        </authorList>
    </citation>
    <scope>NUCLEOTIDE SEQUENCE [LARGE SCALE GENOMIC DNA]</scope>
    <source>
        <strain evidence="5 6">CGMCC 4.2025</strain>
    </source>
</reference>
<dbReference type="InterPro" id="IPR013783">
    <property type="entry name" value="Ig-like_fold"/>
</dbReference>
<dbReference type="InterPro" id="IPR006530">
    <property type="entry name" value="YD"/>
</dbReference>
<dbReference type="InterPro" id="IPR044929">
    <property type="entry name" value="DNA/RNA_non-sp_Endonuclease_sf"/>
</dbReference>
<dbReference type="Pfam" id="PF13930">
    <property type="entry name" value="Endonuclea_NS_2"/>
    <property type="match status" value="1"/>
</dbReference>
<dbReference type="PANTHER" id="PTHR32305:SF15">
    <property type="entry name" value="PROTEIN RHSA-RELATED"/>
    <property type="match status" value="1"/>
</dbReference>
<accession>A0A1M7QYU2</accession>
<sequence length="2938" mass="313522">MLTPGSVEYRWSCHRYFLVVRRIYAISVYWCGAPFRMAWFRLPCYWSILGRLGMRARRIRRLATTVAAGSLLASLAYVPAAVAEPSKAGSGAAPPAFSRKHYAPDPANGPDGAIADRQKLPPGKRLPPAHRVRELTGRRTSSARFWQMSDGTTQSEVSAVPESYRFGSGWKAIDTSVVASTRKDYRLANTSNLAATYFGGSGGQLVRFEADASHAVSLRLEGAAAGVKPSAQGDAVRYAGVLPGVDATYTVGRGAVKENLVLAGKSVGPVSFTFDLDAQGLTPKQQADGSIALYGGDETGRPRMVIPAAVMFQAPANTDAPVADLTHGAVAQNLVRHGTGWQIRLIPDQKWLSAAGRRFPVAVDPTIVLAPTPSTSQDVMVDSTQPTTNLNGTWQLGVGTTATGKLRSLLKFPVTGIPTGTKITSAQLGVYYNQVHTSNANSVVIEAHRATGAWDATTATWNGTSALSGELSGTTVQLDDGDAGTAAKGAWPYSSNTAYTQYGINADYAYNKDTVVGDTYTWQPTVPAAGSYRVDVHSIPASDRATNAPYTVTYNGGTYTGTIDQSAGTGGVWRALNNGTALPFAAGTAGKVVLGDGPASASTSVIADAVRLVEPGTTLTKAAGSYDQWQNFAVTDTVQKWVNGTANNGFVLQAADESTLGQGGPLYEASEFGYGGETATYPKLTIAYGTPGVTLNPPTVIHATGAELSWPAYTNTTGNPANDLAEYQVHRSVFQGFTPSAATLIAPVASGTTSFTDSTAIPTPADATDPFHAVYYEVAVKTKGGQVIGGPVQLAELPKAGQTMQIIQAGQTDTTLSSAQPTTAHDTISSDGVNQKWLSVGNNSTTFGATRAALKFPTTSMPPTARVISAQLQAWSTITTNTGGGRATYELHGLNRDFDEATATWNNATSTTPWTTAGGDYAGTVSDTVASVTNDPVRHWWNATSLAQGWITTPTSNHGVLLKVANESTTTGAQERTVFASSETSEPQLRPQLDVTYVDATTDSTYYAPATPARMTPGTTYNADVTVTNTTNTTWPAASEALSYRWTLPDGTDVTNGGNQIQSSLPQDLSPGETVTVHAQVKAPTNADSGNPTNSRTAYTLTWDAYNKTTGTWNSTGGVAGLTQSETIEDPTSDQIGLEKFYSYAGKNTGAGSTVMDNLASGNAVWSYNAFVNPGRGLGTFVRFAYNSLDTSDTVMGPGWSPQASAPIRLGAALDFHPNPNPTTVTLTDGDGTSSVFTKQSDSTFKAPAGVHYLLKGDNAANCTPNKDDTPDAWSMTGPDGTRYFYDCDGYTTSIVDKNGNTETFTYATRKSNNKPVKFLQYITDPTGRQTLTLTYYAKGDAYSYVDDNGTVQSGTNLTNPKIIDHLASMTALADGTNPARKVTFLYTTQGLMAQLTDGAGSSQPKVFGFTYDATQGTKNVKLVTVTDPRTHATHLDYYAPKTGDDPKYHWWAKTITDRLANGTSFTYAADASTSAFTDTIVTDAEQHATTYVSDDFGRPVQTTNAKSQAVKLSWDADNNVTQQVEDNGATTRWTYDSKTGFPLTMQDAEVVKNGWPATIYTYQTRLDGYSADLRTKTSPEGRQWLFGYDTFGNLTTVTDPKGVSTSTTGDYTTTYRYDAYGELTSATDADQHTTTFSDFEPTGYPKTTTGPAPFNKATTAAYDLLGHVLSETDQLGHTATQTYDVYGRPLVKKVPKDQANSIYVTTPAPVYDANDNIIQSTAPNGAVSTAAYDNADEIVSATAPRDHTTDPDRTTSYTYDKVGELRTTTEPKGTLTNTDLTDYVTTNAYDAIGELTDVINANGDKLSYQYDDVGNPTVVIDPVKNATTDTTDYTTKTGYDFDHRPVQATDAAGNVTKTGYDKDGQKTSTTDAEGNTTTLALDERGKVAQAKSPYQGSAGSPTYRTTSYQYDQVGNQTQVISPRANAAGTTAAFTTRTTYDELNRPSHQYQPYDPADARYNNANLYTETDYDAAGRVAKTSAPPSNGQSVRNDTTYTYYDDGQPKTSTDPWSITTAYDYNELGKQTARTLTSADGSSSRTMGWSFYPDGSLASRSDDGVPVGLQVALADNSDSQSTSSTGTWATASTGDPTTEQGYDYRTHAAGTGTDAFTWQLDVPQDGTYTVYAKYPQITGAATSATYTVTHGATNSAKPISQATGANTWVSLGAYAFTQGGPAGVSLTQSSAGTVAADAVKLVRDNTVDTDTEKHTFTYAHDPNGNLTSIADSSPGAAVDTYGIAYDSLNQVAKVTESAGGTEKTHTTYTYDPDGQPKTTDHPGQYSTYTYDLRELVQTVKVGASATDSSPKTTAYTYTPRGQQLEQTKANNNTVDYTYWPSGEIHTQIEKTSTGTLVDSHTLSWDPNGNKAEDIAGKQNADNHAAYLNSTTDYIYDPADRLAQAVKTGNGATTETYVHDANANVVSQTVQGAATTFAYDRNRLLSSATGGVTGGYIYDPYGRLQSVTSAGTVIERNTYDGFDHVAKDTKLGAGGTSTTTTYTFDPLDRTASETTGGKTTDYAYLGLTDQILDETVAGQLAKSYQYSPWGERLSQITHNSDGTTADGFYGYNSHTDVETVTDDSGQTKATYGYTAYGSNDTNEFTGIDKPDTQNPAKDPYNAYRFNAKRWDQTSGTYDMGFRNYDPGLNTFTTRDMYNGALADMDLAADPLTGNRYAFGGGNPTTNVEYDGHMICDAPGHCGSIPDLLSTESQQPPSNDQASQQPQITPPTHYNYGYAPGGTIAKKGEQAGIQLAARYGPSILAGLDSIFGGDTYDLTKTIRNIRREDCINGGGGGWIAYDPLKDGKAQGAEACLTDPLGKGSPANRKLQISGFSDAQRQGFNVSRCHLIGNSLGGDGTVEENLVTCAQNPTNSANMYHQFEKQVRAIVKPGVSVYYNVTPLYRDGSSRPYALSMFYMASNGLTNSKTFPNWAYNNQSQSWGWLG</sequence>
<evidence type="ECO:0000256" key="1">
    <source>
        <dbReference type="SAM" id="MobiDB-lite"/>
    </source>
</evidence>
<feature type="transmembrane region" description="Helical" evidence="2">
    <location>
        <begin position="62"/>
        <end position="80"/>
    </location>
</feature>
<feature type="region of interest" description="Disordered" evidence="1">
    <location>
        <begin position="1978"/>
        <end position="2003"/>
    </location>
</feature>
<feature type="transmembrane region" description="Helical" evidence="2">
    <location>
        <begin position="23"/>
        <end position="42"/>
    </location>
</feature>
<keyword evidence="2" id="KW-0472">Membrane</keyword>
<dbReference type="InterPro" id="IPR033803">
    <property type="entry name" value="CBD-like_Golvesin-Xly"/>
</dbReference>
<dbReference type="PANTHER" id="PTHR32305">
    <property type="match status" value="1"/>
</dbReference>
<feature type="region of interest" description="Disordered" evidence="1">
    <location>
        <begin position="2697"/>
        <end position="2733"/>
    </location>
</feature>
<evidence type="ECO:0000259" key="4">
    <source>
        <dbReference type="Pfam" id="PF25275"/>
    </source>
</evidence>
<dbReference type="Pfam" id="PF05593">
    <property type="entry name" value="RHS_repeat"/>
    <property type="match status" value="2"/>
</dbReference>
<feature type="compositionally biased region" description="Low complexity" evidence="1">
    <location>
        <begin position="2073"/>
        <end position="2088"/>
    </location>
</feature>
<evidence type="ECO:0000313" key="6">
    <source>
        <dbReference type="Proteomes" id="UP000184111"/>
    </source>
</evidence>
<dbReference type="STRING" id="310782.SAMN05216499_1499"/>
<organism evidence="5 6">
    <name type="scientific">Actinacidiphila paucisporea</name>
    <dbReference type="NCBI Taxonomy" id="310782"/>
    <lineage>
        <taxon>Bacteria</taxon>
        <taxon>Bacillati</taxon>
        <taxon>Actinomycetota</taxon>
        <taxon>Actinomycetes</taxon>
        <taxon>Kitasatosporales</taxon>
        <taxon>Streptomycetaceae</taxon>
        <taxon>Actinacidiphila</taxon>
    </lineage>
</organism>
<keyword evidence="2" id="KW-1133">Transmembrane helix</keyword>
<feature type="region of interest" description="Disordered" evidence="1">
    <location>
        <begin position="108"/>
        <end position="141"/>
    </location>
</feature>
<feature type="region of interest" description="Disordered" evidence="1">
    <location>
        <begin position="2255"/>
        <end position="2278"/>
    </location>
</feature>
<dbReference type="InterPro" id="IPR044927">
    <property type="entry name" value="Endonuclea_NS_2"/>
</dbReference>
<feature type="compositionally biased region" description="Polar residues" evidence="1">
    <location>
        <begin position="1982"/>
        <end position="1997"/>
    </location>
</feature>
<feature type="domain" description="Type VII secretion system protein EssD-like" evidence="3">
    <location>
        <begin position="2800"/>
        <end position="2911"/>
    </location>
</feature>
<feature type="domain" description="Golvesin/Xly CBD-like" evidence="4">
    <location>
        <begin position="2067"/>
        <end position="2197"/>
    </location>
</feature>
<dbReference type="Gene3D" id="2.180.10.10">
    <property type="entry name" value="RHS repeat-associated core"/>
    <property type="match status" value="3"/>
</dbReference>
<dbReference type="Pfam" id="PF25275">
    <property type="entry name" value="Golvesin_C"/>
    <property type="match status" value="2"/>
</dbReference>
<gene>
    <name evidence="5" type="ORF">SAMN05216499_1499</name>
</gene>
<dbReference type="InterPro" id="IPR050708">
    <property type="entry name" value="T6SS_VgrG/RHS"/>
</dbReference>
<dbReference type="Gene3D" id="2.60.40.10">
    <property type="entry name" value="Immunoglobulins"/>
    <property type="match status" value="1"/>
</dbReference>